<proteinExistence type="predicted"/>
<keyword evidence="8 11" id="KW-1133">Transmembrane helix</keyword>
<dbReference type="RefSeq" id="WP_141603319.1">
    <property type="nucleotide sequence ID" value="NZ_VIGD01000030.1"/>
</dbReference>
<dbReference type="GO" id="GO:0004222">
    <property type="term" value="F:metalloendopeptidase activity"/>
    <property type="evidence" value="ECO:0007669"/>
    <property type="project" value="InterPro"/>
</dbReference>
<evidence type="ECO:0000256" key="10">
    <source>
        <dbReference type="ARBA" id="ARBA00023136"/>
    </source>
</evidence>
<keyword evidence="10 11" id="KW-0472">Membrane</keyword>
<keyword evidence="4 11" id="KW-0812">Transmembrane</keyword>
<feature type="transmembrane region" description="Helical" evidence="11">
    <location>
        <begin position="311"/>
        <end position="333"/>
    </location>
</feature>
<dbReference type="PANTHER" id="PTHR43221">
    <property type="entry name" value="PROTEASE HTPX"/>
    <property type="match status" value="1"/>
</dbReference>
<feature type="transmembrane region" description="Helical" evidence="11">
    <location>
        <begin position="191"/>
        <end position="211"/>
    </location>
</feature>
<dbReference type="GO" id="GO:0006508">
    <property type="term" value="P:proteolysis"/>
    <property type="evidence" value="ECO:0007669"/>
    <property type="project" value="UniProtKB-KW"/>
</dbReference>
<evidence type="ECO:0000256" key="2">
    <source>
        <dbReference type="ARBA" id="ARBA00022475"/>
    </source>
</evidence>
<evidence type="ECO:0000313" key="13">
    <source>
        <dbReference type="EMBL" id="TQE88517.1"/>
    </source>
</evidence>
<feature type="transmembrane region" description="Helical" evidence="11">
    <location>
        <begin position="262"/>
        <end position="286"/>
    </location>
</feature>
<keyword evidence="14" id="KW-1185">Reference proteome</keyword>
<feature type="domain" description="Peptidase M48" evidence="12">
    <location>
        <begin position="381"/>
        <end position="561"/>
    </location>
</feature>
<dbReference type="OrthoDB" id="9810445at2"/>
<dbReference type="InterPro" id="IPR050083">
    <property type="entry name" value="HtpX_protease"/>
</dbReference>
<evidence type="ECO:0000256" key="6">
    <source>
        <dbReference type="ARBA" id="ARBA00022801"/>
    </source>
</evidence>
<dbReference type="Pfam" id="PF01435">
    <property type="entry name" value="Peptidase_M48"/>
    <property type="match status" value="1"/>
</dbReference>
<keyword evidence="6" id="KW-0378">Hydrolase</keyword>
<accession>A0A540UVR8</accession>
<comment type="cofactor">
    <cofactor evidence="1">
        <name>Zn(2+)</name>
        <dbReference type="ChEBI" id="CHEBI:29105"/>
    </cofactor>
</comment>
<evidence type="ECO:0000259" key="12">
    <source>
        <dbReference type="Pfam" id="PF01435"/>
    </source>
</evidence>
<comment type="caution">
    <text evidence="13">The sequence shown here is derived from an EMBL/GenBank/DDBJ whole genome shotgun (WGS) entry which is preliminary data.</text>
</comment>
<feature type="transmembrane region" description="Helical" evidence="11">
    <location>
        <begin position="483"/>
        <end position="501"/>
    </location>
</feature>
<evidence type="ECO:0000256" key="11">
    <source>
        <dbReference type="SAM" id="Phobius"/>
    </source>
</evidence>
<dbReference type="Proteomes" id="UP000315753">
    <property type="component" value="Unassembled WGS sequence"/>
</dbReference>
<name>A0A540UVR8_9BACL</name>
<reference evidence="13 14" key="1">
    <citation type="submission" date="2019-06" db="EMBL/GenBank/DDBJ databases">
        <title>Genome sequence of Ureibacillus terrenus.</title>
        <authorList>
            <person name="Maclea K.S."/>
            <person name="Simoes M."/>
        </authorList>
    </citation>
    <scope>NUCLEOTIDE SEQUENCE [LARGE SCALE GENOMIC DNA]</scope>
    <source>
        <strain evidence="13 14">ATCC BAA-384</strain>
    </source>
</reference>
<evidence type="ECO:0000256" key="7">
    <source>
        <dbReference type="ARBA" id="ARBA00022833"/>
    </source>
</evidence>
<gene>
    <name evidence="13" type="ORF">FKZ59_13730</name>
</gene>
<organism evidence="13 14">
    <name type="scientific">Ureibacillus terrenus</name>
    <dbReference type="NCBI Taxonomy" id="118246"/>
    <lineage>
        <taxon>Bacteria</taxon>
        <taxon>Bacillati</taxon>
        <taxon>Bacillota</taxon>
        <taxon>Bacilli</taxon>
        <taxon>Bacillales</taxon>
        <taxon>Caryophanaceae</taxon>
        <taxon>Ureibacillus</taxon>
    </lineage>
</organism>
<keyword evidence="2" id="KW-1003">Cell membrane</keyword>
<dbReference type="PANTHER" id="PTHR43221:SF2">
    <property type="entry name" value="PROTEASE HTPX HOMOLOG"/>
    <property type="match status" value="1"/>
</dbReference>
<sequence>MIKKTSSILIIFVIIFSFLQLVSSAMAKSDTPPLLIEIHVTGDTNFIVYKVPRQMYDGSANALEKELVSSQKLHVDRSRVEYSASFTTITLFMKDLYEKEGKNLILHVSPKDITSPFHAKQPVQVTLFTNKMIDWRTEEGKNLNEIGFRPVFSLLSERKDEFIGDINSFRNMGILTLKGNINENEVVLKTLIYILLTIISMVVTTWMGTLLRKHVRTNHVIPANVRSVSQKYQIPALLLVALQLGYVIMTGLFLGYEIFLGGIGGVLLAFGPFVISAFFMIVYFIYLQQRIIKEIENGELAKEDNTPVSEIWSMLVPLVVPIVITILVNIVIYFIPVNIAKFDSMVTNIITSYMVQICIITVAYISAPYIYNLLLPKRKLKERELLDRINLLSAKHGIHFNNIYVQSSKNIRIANAMVSGYIHKNLYLYDYLVENLKNQELEAVILHEIAHIKRKHLVKLLGVTCVTLITFQAILYFHPIFGWTSIPLYLIVLLLVSSFYMRRYELEADRFAAFHMGDTNGMISALLTLSRLNYTSTSVKGPIKYFKTHPSIDVRVRHLQQLHGQFPKCKLAHYFRIPFSNYFGRILK</sequence>
<keyword evidence="5" id="KW-0479">Metal-binding</keyword>
<dbReference type="GO" id="GO:0046872">
    <property type="term" value="F:metal ion binding"/>
    <property type="evidence" value="ECO:0007669"/>
    <property type="project" value="UniProtKB-KW"/>
</dbReference>
<dbReference type="EMBL" id="VIGD01000030">
    <property type="protein sequence ID" value="TQE88517.1"/>
    <property type="molecule type" value="Genomic_DNA"/>
</dbReference>
<feature type="transmembrane region" description="Helical" evidence="11">
    <location>
        <begin position="232"/>
        <end position="256"/>
    </location>
</feature>
<protein>
    <submittedName>
        <fullName evidence="13">M48 family metalloprotease</fullName>
    </submittedName>
</protein>
<feature type="transmembrane region" description="Helical" evidence="11">
    <location>
        <begin position="457"/>
        <end position="477"/>
    </location>
</feature>
<evidence type="ECO:0000256" key="8">
    <source>
        <dbReference type="ARBA" id="ARBA00022989"/>
    </source>
</evidence>
<keyword evidence="7" id="KW-0862">Zinc</keyword>
<evidence type="ECO:0000256" key="4">
    <source>
        <dbReference type="ARBA" id="ARBA00022692"/>
    </source>
</evidence>
<evidence type="ECO:0000256" key="5">
    <source>
        <dbReference type="ARBA" id="ARBA00022723"/>
    </source>
</evidence>
<keyword evidence="3 13" id="KW-0645">Protease</keyword>
<feature type="transmembrane region" description="Helical" evidence="11">
    <location>
        <begin position="353"/>
        <end position="374"/>
    </location>
</feature>
<evidence type="ECO:0000256" key="9">
    <source>
        <dbReference type="ARBA" id="ARBA00023049"/>
    </source>
</evidence>
<evidence type="ECO:0000313" key="14">
    <source>
        <dbReference type="Proteomes" id="UP000315753"/>
    </source>
</evidence>
<dbReference type="AlphaFoldDB" id="A0A540UVR8"/>
<dbReference type="Gene3D" id="3.30.2010.10">
    <property type="entry name" value="Metalloproteases ('zincins'), catalytic domain"/>
    <property type="match status" value="1"/>
</dbReference>
<keyword evidence="9 13" id="KW-0482">Metalloprotease</keyword>
<dbReference type="InterPro" id="IPR001915">
    <property type="entry name" value="Peptidase_M48"/>
</dbReference>
<evidence type="ECO:0000256" key="3">
    <source>
        <dbReference type="ARBA" id="ARBA00022670"/>
    </source>
</evidence>
<evidence type="ECO:0000256" key="1">
    <source>
        <dbReference type="ARBA" id="ARBA00001947"/>
    </source>
</evidence>